<organism evidence="5 6">
    <name type="scientific">Malassezia pachydermatis</name>
    <dbReference type="NCBI Taxonomy" id="77020"/>
    <lineage>
        <taxon>Eukaryota</taxon>
        <taxon>Fungi</taxon>
        <taxon>Dikarya</taxon>
        <taxon>Basidiomycota</taxon>
        <taxon>Ustilaginomycotina</taxon>
        <taxon>Malasseziomycetes</taxon>
        <taxon>Malasseziales</taxon>
        <taxon>Malasseziaceae</taxon>
        <taxon>Malassezia</taxon>
    </lineage>
</organism>
<comment type="caution">
    <text evidence="5">The sequence shown here is derived from an EMBL/GenBank/DDBJ whole genome shotgun (WGS) entry which is preliminary data.</text>
</comment>
<dbReference type="Gene3D" id="2.30.30.40">
    <property type="entry name" value="SH3 Domains"/>
    <property type="match status" value="1"/>
</dbReference>
<dbReference type="EMBL" id="LGAV01000001">
    <property type="protein sequence ID" value="KOS16577.1"/>
    <property type="molecule type" value="Genomic_DNA"/>
</dbReference>
<dbReference type="InterPro" id="IPR001452">
    <property type="entry name" value="SH3_domain"/>
</dbReference>
<accession>A0A0M8MTQ9</accession>
<evidence type="ECO:0000313" key="6">
    <source>
        <dbReference type="Proteomes" id="UP000037751"/>
    </source>
</evidence>
<dbReference type="AlphaFoldDB" id="A0A0M8MTQ9"/>
<evidence type="ECO:0000313" key="5">
    <source>
        <dbReference type="EMBL" id="KOS16577.1"/>
    </source>
</evidence>
<evidence type="ECO:0000259" key="4">
    <source>
        <dbReference type="PROSITE" id="PS50002"/>
    </source>
</evidence>
<dbReference type="CDD" id="cd00174">
    <property type="entry name" value="SH3"/>
    <property type="match status" value="1"/>
</dbReference>
<evidence type="ECO:0000256" key="2">
    <source>
        <dbReference type="PROSITE-ProRule" id="PRU00192"/>
    </source>
</evidence>
<dbReference type="SMART" id="SM00326">
    <property type="entry name" value="SH3"/>
    <property type="match status" value="1"/>
</dbReference>
<protein>
    <submittedName>
        <fullName evidence="5">Rhogef domain-containing protein gxci-like isoform x1</fullName>
    </submittedName>
</protein>
<feature type="region of interest" description="Disordered" evidence="3">
    <location>
        <begin position="37"/>
        <end position="89"/>
    </location>
</feature>
<dbReference type="Proteomes" id="UP000037751">
    <property type="component" value="Unassembled WGS sequence"/>
</dbReference>
<dbReference type="VEuPathDB" id="FungiDB:Malapachy_3122"/>
<keyword evidence="1 2" id="KW-0728">SH3 domain</keyword>
<reference evidence="5 6" key="1">
    <citation type="submission" date="2015-07" db="EMBL/GenBank/DDBJ databases">
        <title>Draft Genome Sequence of Malassezia furfur CBS1878 and Malassezia pachydermatis CBS1879.</title>
        <authorList>
            <person name="Triana S."/>
            <person name="Ohm R."/>
            <person name="Gonzalez A."/>
            <person name="DeCock H."/>
            <person name="Restrepo S."/>
            <person name="Celis A."/>
        </authorList>
    </citation>
    <scope>NUCLEOTIDE SEQUENCE [LARGE SCALE GENOMIC DNA]</scope>
    <source>
        <strain evidence="5 6">CBS 1879</strain>
    </source>
</reference>
<feature type="domain" description="SH3" evidence="4">
    <location>
        <begin position="184"/>
        <end position="243"/>
    </location>
</feature>
<dbReference type="OrthoDB" id="10255128at2759"/>
<dbReference type="GeneID" id="28729476"/>
<keyword evidence="6" id="KW-1185">Reference proteome</keyword>
<dbReference type="PROSITE" id="PS50002">
    <property type="entry name" value="SH3"/>
    <property type="match status" value="1"/>
</dbReference>
<dbReference type="RefSeq" id="XP_017994209.1">
    <property type="nucleotide sequence ID" value="XM_018137600.1"/>
</dbReference>
<sequence>MASPFALPASERQAFFTLLDEYFSSRPHVLDHFQTPLAPSVTAAPTVSTTSDTPLAGKKAAPPPPPRRSNSTMSSASTPAPPYSPPVDHLASEMEDKAHVSSVHHGIRKPAGLTTTKSIGFLDTSSKGAAVRSVIGHAVKRPEDRPAPGAGDYYTSPPAVATPSTSTYPTAAPVSTPASAVSSSFIGTAEALYTFAGTEPGDLHVEKGETIHLLEKVSADWYRAQSADGTREGIVPTNYIQVS</sequence>
<gene>
    <name evidence="5" type="ORF">Malapachy_3122</name>
</gene>
<dbReference type="STRING" id="77020.A0A0M8MTQ9"/>
<dbReference type="Pfam" id="PF00018">
    <property type="entry name" value="SH3_1"/>
    <property type="match status" value="1"/>
</dbReference>
<dbReference type="PRINTS" id="PR00499">
    <property type="entry name" value="P67PHOX"/>
</dbReference>
<dbReference type="SUPFAM" id="SSF50044">
    <property type="entry name" value="SH3-domain"/>
    <property type="match status" value="1"/>
</dbReference>
<proteinExistence type="predicted"/>
<evidence type="ECO:0000256" key="3">
    <source>
        <dbReference type="SAM" id="MobiDB-lite"/>
    </source>
</evidence>
<feature type="region of interest" description="Disordered" evidence="3">
    <location>
        <begin position="138"/>
        <end position="174"/>
    </location>
</feature>
<feature type="compositionally biased region" description="Low complexity" evidence="3">
    <location>
        <begin position="154"/>
        <end position="174"/>
    </location>
</feature>
<name>A0A0M8MTQ9_9BASI</name>
<feature type="compositionally biased region" description="Low complexity" evidence="3">
    <location>
        <begin position="68"/>
        <end position="78"/>
    </location>
</feature>
<feature type="compositionally biased region" description="Low complexity" evidence="3">
    <location>
        <begin position="38"/>
        <end position="60"/>
    </location>
</feature>
<dbReference type="InterPro" id="IPR036028">
    <property type="entry name" value="SH3-like_dom_sf"/>
</dbReference>
<evidence type="ECO:0000256" key="1">
    <source>
        <dbReference type="ARBA" id="ARBA00022443"/>
    </source>
</evidence>